<reference evidence="1 2" key="1">
    <citation type="journal article" date="2024" name="IMA Fungus">
        <title>IMA Genome - F19 : A genome assembly and annotation guide to empower mycologists, including annotated draft genome sequences of Ceratocystis pirilliformis, Diaporthe australafricana, Fusarium ophioides, Paecilomyces lecythidis, and Sporothrix stenoceras.</title>
        <authorList>
            <person name="Aylward J."/>
            <person name="Wilson A.M."/>
            <person name="Visagie C.M."/>
            <person name="Spraker J."/>
            <person name="Barnes I."/>
            <person name="Buitendag C."/>
            <person name="Ceriani C."/>
            <person name="Del Mar Angel L."/>
            <person name="du Plessis D."/>
            <person name="Fuchs T."/>
            <person name="Gasser K."/>
            <person name="Kramer D."/>
            <person name="Li W."/>
            <person name="Munsamy K."/>
            <person name="Piso A."/>
            <person name="Price J.L."/>
            <person name="Sonnekus B."/>
            <person name="Thomas C."/>
            <person name="van der Nest A."/>
            <person name="van Dijk A."/>
            <person name="van Heerden A."/>
            <person name="van Vuuren N."/>
            <person name="Yilmaz N."/>
            <person name="Duong T.A."/>
            <person name="van der Merwe N.A."/>
            <person name="Wingfield M.J."/>
            <person name="Wingfield B.D."/>
        </authorList>
    </citation>
    <scope>NUCLEOTIDE SEQUENCE [LARGE SCALE GENOMIC DNA]</scope>
    <source>
        <strain evidence="1 2">CMW 18167</strain>
    </source>
</reference>
<keyword evidence="2" id="KW-1185">Reference proteome</keyword>
<accession>A0ABR3XZN6</accession>
<evidence type="ECO:0000313" key="1">
    <source>
        <dbReference type="EMBL" id="KAL1881092.1"/>
    </source>
</evidence>
<sequence>MAWTGLHLSQSRPEWTREAETRYNYAVSLMYADGDVSQHFELSIVTIWFLLQFELLAAKGISAFCQHLDYAADLVEAYRRYRRGAGAPPALGPVGARVLVWLGSYDARAAYAGSAGRLLQNLEMLSMHYDFVESAFSDTATETGAADLKPCLRFVLELDTVESRILQLHRKGGTVPVAIWSSIQTDLTELKEQLECDPETASAVHAVSDPTRSLGGILSTKRFNWLLMLASLYSVIISYHRMIPPEVACIVPKDFISEDSSAARIIRIALWVHQSRRPSPQNIWSRILFLAGIATSDLVYQDWVVKTLTEAETWGLNFHKTRVLLQHVIKKQNGEGTRADFLDIMTQTTGLFII</sequence>
<proteinExistence type="predicted"/>
<dbReference type="EMBL" id="JAVDPF010000008">
    <property type="protein sequence ID" value="KAL1881092.1"/>
    <property type="molecule type" value="Genomic_DNA"/>
</dbReference>
<comment type="caution">
    <text evidence="1">The sequence shown here is derived from an EMBL/GenBank/DDBJ whole genome shotgun (WGS) entry which is preliminary data.</text>
</comment>
<evidence type="ECO:0000313" key="2">
    <source>
        <dbReference type="Proteomes" id="UP001583193"/>
    </source>
</evidence>
<organism evidence="1 2">
    <name type="scientific">Paecilomyces lecythidis</name>
    <dbReference type="NCBI Taxonomy" id="3004212"/>
    <lineage>
        <taxon>Eukaryota</taxon>
        <taxon>Fungi</taxon>
        <taxon>Dikarya</taxon>
        <taxon>Ascomycota</taxon>
        <taxon>Pezizomycotina</taxon>
        <taxon>Eurotiomycetes</taxon>
        <taxon>Eurotiomycetidae</taxon>
        <taxon>Eurotiales</taxon>
        <taxon>Thermoascaceae</taxon>
        <taxon>Paecilomyces</taxon>
    </lineage>
</organism>
<dbReference type="Proteomes" id="UP001583193">
    <property type="component" value="Unassembled WGS sequence"/>
</dbReference>
<gene>
    <name evidence="1" type="ORF">Plec18167_003634</name>
</gene>
<name>A0ABR3XZN6_9EURO</name>
<protein>
    <submittedName>
        <fullName evidence="1">Uncharacterized protein</fullName>
    </submittedName>
</protein>